<dbReference type="PATRIC" id="fig|1129794.4.peg.2142"/>
<dbReference type="EMBL" id="CP003837">
    <property type="protein sequence ID" value="AGH44274.1"/>
    <property type="molecule type" value="Genomic_DNA"/>
</dbReference>
<dbReference type="KEGG" id="gps:C427_2165"/>
<dbReference type="HOGENOM" id="CLU_061699_3_0_6"/>
<organism evidence="1 2">
    <name type="scientific">Paraglaciecola psychrophila 170</name>
    <dbReference type="NCBI Taxonomy" id="1129794"/>
    <lineage>
        <taxon>Bacteria</taxon>
        <taxon>Pseudomonadati</taxon>
        <taxon>Pseudomonadota</taxon>
        <taxon>Gammaproteobacteria</taxon>
        <taxon>Alteromonadales</taxon>
        <taxon>Alteromonadaceae</taxon>
        <taxon>Paraglaciecola</taxon>
    </lineage>
</organism>
<evidence type="ECO:0000313" key="1">
    <source>
        <dbReference type="EMBL" id="AGH44274.1"/>
    </source>
</evidence>
<dbReference type="Proteomes" id="UP000011864">
    <property type="component" value="Chromosome"/>
</dbReference>
<reference evidence="1 2" key="1">
    <citation type="journal article" date="2013" name="Genome Announc.">
        <title>Complete Genome Sequence of Glaciecola psychrophila Strain 170T.</title>
        <authorList>
            <person name="Yin J."/>
            <person name="Chen J."/>
            <person name="Liu G."/>
            <person name="Yu Y."/>
            <person name="Song L."/>
            <person name="Wang X."/>
            <person name="Qu X."/>
        </authorList>
    </citation>
    <scope>NUCLEOTIDE SEQUENCE [LARGE SCALE GENOMIC DNA]</scope>
    <source>
        <strain evidence="1 2">170</strain>
    </source>
</reference>
<gene>
    <name evidence="1" type="ORF">C427_2165</name>
</gene>
<sequence length="151" mass="16976">MPACVNRLITGNCATVMSMGRGIDSKAYEKNSIKRADSLCSNTNLSIESYSIYGSICKHFSRISTRPVILVYWSDLDKYGHPFLLRAFLAFDGRPILFYQEVHSIKTKEKKATHNTFLTGLKALISVKVIPIIVTDAGFKVPWFGQLLKLK</sequence>
<dbReference type="eggNOG" id="COG3385">
    <property type="taxonomic scope" value="Bacteria"/>
</dbReference>
<protein>
    <submittedName>
        <fullName evidence="1">Transposase, IS4 family protein</fullName>
    </submittedName>
</protein>
<proteinExistence type="predicted"/>
<keyword evidence="2" id="KW-1185">Reference proteome</keyword>
<name>K7ADP7_9ALTE</name>
<dbReference type="AlphaFoldDB" id="K7ADP7"/>
<evidence type="ECO:0000313" key="2">
    <source>
        <dbReference type="Proteomes" id="UP000011864"/>
    </source>
</evidence>
<dbReference type="STRING" id="1129794.C427_2165"/>
<dbReference type="PANTHER" id="PTHR35404">
    <property type="entry name" value="TRANSPOSASE OF TN10"/>
    <property type="match status" value="1"/>
</dbReference>
<accession>K7ADP7</accession>
<dbReference type="PANTHER" id="PTHR35404:SF8">
    <property type="entry name" value="TRANSPOSASE OF TN10"/>
    <property type="match status" value="1"/>
</dbReference>